<dbReference type="NCBIfam" id="TIGR02610">
    <property type="entry name" value="PHA_gran_rgn"/>
    <property type="match status" value="1"/>
</dbReference>
<proteinExistence type="predicted"/>
<feature type="region of interest" description="Disordered" evidence="1">
    <location>
        <begin position="104"/>
        <end position="131"/>
    </location>
</feature>
<accession>A0ABR9SJ86</accession>
<evidence type="ECO:0000313" key="2">
    <source>
        <dbReference type="EMBL" id="MBE7942428.1"/>
    </source>
</evidence>
<dbReference type="InterPro" id="IPR013433">
    <property type="entry name" value="PHA_gran_rgn"/>
</dbReference>
<reference evidence="2 3" key="1">
    <citation type="submission" date="2020-10" db="EMBL/GenBank/DDBJ databases">
        <title>Draft genome of Ramlibacter aquaticus LMG 30558.</title>
        <authorList>
            <person name="Props R."/>
        </authorList>
    </citation>
    <scope>NUCLEOTIDE SEQUENCE [LARGE SCALE GENOMIC DNA]</scope>
    <source>
        <strain evidence="2 3">LMG 30558</strain>
    </source>
</reference>
<feature type="compositionally biased region" description="Basic residues" evidence="1">
    <location>
        <begin position="119"/>
        <end position="131"/>
    </location>
</feature>
<organism evidence="2 3">
    <name type="scientific">Ramlibacter aquaticus</name>
    <dbReference type="NCBI Taxonomy" id="2780094"/>
    <lineage>
        <taxon>Bacteria</taxon>
        <taxon>Pseudomonadati</taxon>
        <taxon>Pseudomonadota</taxon>
        <taxon>Betaproteobacteria</taxon>
        <taxon>Burkholderiales</taxon>
        <taxon>Comamonadaceae</taxon>
        <taxon>Ramlibacter</taxon>
    </lineage>
</organism>
<comment type="caution">
    <text evidence="2">The sequence shown here is derived from an EMBL/GenBank/DDBJ whole genome shotgun (WGS) entry which is preliminary data.</text>
</comment>
<name>A0ABR9SJ86_9BURK</name>
<evidence type="ECO:0000313" key="3">
    <source>
        <dbReference type="Proteomes" id="UP000715965"/>
    </source>
</evidence>
<gene>
    <name evidence="2" type="ORF">IM725_17810</name>
</gene>
<dbReference type="Proteomes" id="UP000715965">
    <property type="component" value="Unassembled WGS sequence"/>
</dbReference>
<dbReference type="RefSeq" id="WP_193781982.1">
    <property type="nucleotide sequence ID" value="NZ_JADDOJ010000099.1"/>
</dbReference>
<evidence type="ECO:0000256" key="1">
    <source>
        <dbReference type="SAM" id="MobiDB-lite"/>
    </source>
</evidence>
<dbReference type="Pfam" id="PF09650">
    <property type="entry name" value="PHA_gran_rgn"/>
    <property type="match status" value="1"/>
</dbReference>
<keyword evidence="3" id="KW-1185">Reference proteome</keyword>
<protein>
    <submittedName>
        <fullName evidence="2">Polyhydroxyalkanoic acid system family protein</fullName>
    </submittedName>
</protein>
<dbReference type="EMBL" id="JADDOJ010000099">
    <property type="protein sequence ID" value="MBE7942428.1"/>
    <property type="molecule type" value="Genomic_DNA"/>
</dbReference>
<sequence length="131" mass="14577">MPDIHIVREHHLGLAGARKLAFKWAETAESKLGMACTYEEGKAHDLVSFTRSGVNGELHVGKDKFQLDARLGLVLGAFKGRIETEIVKNLDLLLAQEDPHKAWDEALKRHERGEEPVPRKHAAKKPAAKKA</sequence>
<feature type="compositionally biased region" description="Basic and acidic residues" evidence="1">
    <location>
        <begin position="104"/>
        <end position="118"/>
    </location>
</feature>